<dbReference type="PANTHER" id="PTHR24286">
    <property type="entry name" value="CYTOCHROME P450 26"/>
    <property type="match status" value="1"/>
</dbReference>
<keyword evidence="7" id="KW-0503">Monooxygenase</keyword>
<comment type="similarity">
    <text evidence="2">Belongs to the cytochrome P450 family.</text>
</comment>
<gene>
    <name evidence="8" type="ordered locus">Meso_3514</name>
</gene>
<dbReference type="HOGENOM" id="CLU_037319_0_0_5"/>
<sequence length="417" mass="46415">MLTSGSTIPALRAVDSSLALWREGYLFVTKRCNEIGADAFRTRIMMREVIFMRGPAAAEQFYRPGRFTRRAAIPRTALALLQDWGSVQTLDGEAHHHRKQMFMDMMDAAGLGRAISIFRAQWQAALRRAPTRVRLHDLAREALTYTALLWCGLPLDRADPKRRTAELAAMIEGAGSFGPGHLRARLMRLSCEAWARGMIEAIRRDELPLQDNCPAAQIALHRDLSGAELAPEVAAVELINLLRPIVAVARYVTFVGHALHVHSNAAEHLAAGAPDAEVEAFVQEVRRYYPFFPMVGGRVLQPFSWCGHSFGAGDWVLLDLYGTNHHPDAWQDAEVFDPHRFRGWQGDGYGFIPQGGGGFITGHRCPGEWLTIGLMVEAVRQLLATHYTVPEQDLRIAMNRLPALPESGFVMELPPTP</sequence>
<evidence type="ECO:0000256" key="6">
    <source>
        <dbReference type="ARBA" id="ARBA00023004"/>
    </source>
</evidence>
<dbReference type="STRING" id="266779.Meso_3514"/>
<evidence type="ECO:0000256" key="1">
    <source>
        <dbReference type="ARBA" id="ARBA00001971"/>
    </source>
</evidence>
<dbReference type="Gene3D" id="1.10.630.10">
    <property type="entry name" value="Cytochrome P450"/>
    <property type="match status" value="1"/>
</dbReference>
<dbReference type="OrthoDB" id="9764248at2"/>
<dbReference type="GO" id="GO:0016705">
    <property type="term" value="F:oxidoreductase activity, acting on paired donors, with incorporation or reduction of molecular oxygen"/>
    <property type="evidence" value="ECO:0007669"/>
    <property type="project" value="InterPro"/>
</dbReference>
<name>Q11CJ0_CHESB</name>
<dbReference type="GO" id="GO:0020037">
    <property type="term" value="F:heme binding"/>
    <property type="evidence" value="ECO:0007669"/>
    <property type="project" value="InterPro"/>
</dbReference>
<evidence type="ECO:0000256" key="5">
    <source>
        <dbReference type="ARBA" id="ARBA00023002"/>
    </source>
</evidence>
<dbReference type="InterPro" id="IPR001128">
    <property type="entry name" value="Cyt_P450"/>
</dbReference>
<keyword evidence="5" id="KW-0560">Oxidoreductase</keyword>
<reference evidence="8" key="1">
    <citation type="submission" date="2006-06" db="EMBL/GenBank/DDBJ databases">
        <title>Complete sequence of chromosome of Chelativorans sp. BNC1.</title>
        <authorList>
            <consortium name="US DOE Joint Genome Institute"/>
            <person name="Copeland A."/>
            <person name="Lucas S."/>
            <person name="Lapidus A."/>
            <person name="Barry K."/>
            <person name="Detter J.C."/>
            <person name="Glavina del Rio T."/>
            <person name="Hammon N."/>
            <person name="Israni S."/>
            <person name="Dalin E."/>
            <person name="Tice H."/>
            <person name="Pitluck S."/>
            <person name="Chertkov O."/>
            <person name="Brettin T."/>
            <person name="Bruce D."/>
            <person name="Han C."/>
            <person name="Tapia R."/>
            <person name="Gilna P."/>
            <person name="Schmutz J."/>
            <person name="Larimer F."/>
            <person name="Land M."/>
            <person name="Hauser L."/>
            <person name="Kyrpides N."/>
            <person name="Mikhailova N."/>
            <person name="Richardson P."/>
        </authorList>
    </citation>
    <scope>NUCLEOTIDE SEQUENCE</scope>
    <source>
        <strain evidence="8">BNC1</strain>
    </source>
</reference>
<dbReference type="InterPro" id="IPR036396">
    <property type="entry name" value="Cyt_P450_sf"/>
</dbReference>
<dbReference type="AlphaFoldDB" id="Q11CJ0"/>
<dbReference type="KEGG" id="mes:Meso_3514"/>
<evidence type="ECO:0000313" key="8">
    <source>
        <dbReference type="EMBL" id="ABG64885.1"/>
    </source>
</evidence>
<proteinExistence type="inferred from homology"/>
<dbReference type="Pfam" id="PF00067">
    <property type="entry name" value="p450"/>
    <property type="match status" value="1"/>
</dbReference>
<organism evidence="8">
    <name type="scientific">Chelativorans sp. (strain BNC1)</name>
    <dbReference type="NCBI Taxonomy" id="266779"/>
    <lineage>
        <taxon>Bacteria</taxon>
        <taxon>Pseudomonadati</taxon>
        <taxon>Pseudomonadota</taxon>
        <taxon>Alphaproteobacteria</taxon>
        <taxon>Hyphomicrobiales</taxon>
        <taxon>Phyllobacteriaceae</taxon>
        <taxon>Chelativorans</taxon>
    </lineage>
</organism>
<keyword evidence="3" id="KW-0349">Heme</keyword>
<keyword evidence="4" id="KW-0479">Metal-binding</keyword>
<evidence type="ECO:0000256" key="3">
    <source>
        <dbReference type="ARBA" id="ARBA00022617"/>
    </source>
</evidence>
<evidence type="ECO:0000256" key="7">
    <source>
        <dbReference type="ARBA" id="ARBA00023033"/>
    </source>
</evidence>
<keyword evidence="6" id="KW-0408">Iron</keyword>
<dbReference type="PANTHER" id="PTHR24286:SF24">
    <property type="entry name" value="LANOSTEROL 14-ALPHA DEMETHYLASE"/>
    <property type="match status" value="1"/>
</dbReference>
<dbReference type="CDD" id="cd11067">
    <property type="entry name" value="CYP152"/>
    <property type="match status" value="1"/>
</dbReference>
<evidence type="ECO:0000256" key="2">
    <source>
        <dbReference type="ARBA" id="ARBA00010617"/>
    </source>
</evidence>
<dbReference type="GO" id="GO:0016125">
    <property type="term" value="P:sterol metabolic process"/>
    <property type="evidence" value="ECO:0007669"/>
    <property type="project" value="TreeGrafter"/>
</dbReference>
<accession>Q11CJ0</accession>
<dbReference type="SUPFAM" id="SSF48264">
    <property type="entry name" value="Cytochrome P450"/>
    <property type="match status" value="1"/>
</dbReference>
<dbReference type="EMBL" id="CP000390">
    <property type="protein sequence ID" value="ABG64885.1"/>
    <property type="molecule type" value="Genomic_DNA"/>
</dbReference>
<dbReference type="GO" id="GO:0005506">
    <property type="term" value="F:iron ion binding"/>
    <property type="evidence" value="ECO:0007669"/>
    <property type="project" value="InterPro"/>
</dbReference>
<comment type="cofactor">
    <cofactor evidence="1">
        <name>heme</name>
        <dbReference type="ChEBI" id="CHEBI:30413"/>
    </cofactor>
</comment>
<dbReference type="eggNOG" id="COG2124">
    <property type="taxonomic scope" value="Bacteria"/>
</dbReference>
<protein>
    <submittedName>
        <fullName evidence="8">Fatty acid alpha hydroxylase</fullName>
    </submittedName>
</protein>
<evidence type="ECO:0000256" key="4">
    <source>
        <dbReference type="ARBA" id="ARBA00022723"/>
    </source>
</evidence>
<dbReference type="GO" id="GO:0004497">
    <property type="term" value="F:monooxygenase activity"/>
    <property type="evidence" value="ECO:0007669"/>
    <property type="project" value="UniProtKB-KW"/>
</dbReference>